<protein>
    <recommendedName>
        <fullName evidence="6 7">Small ribosomal subunit protein uS4</fullName>
    </recommendedName>
</protein>
<evidence type="ECO:0000259" key="10">
    <source>
        <dbReference type="SMART" id="SM01390"/>
    </source>
</evidence>
<dbReference type="GO" id="GO:0042274">
    <property type="term" value="P:ribosomal small subunit biogenesis"/>
    <property type="evidence" value="ECO:0007669"/>
    <property type="project" value="TreeGrafter"/>
</dbReference>
<dbReference type="PROSITE" id="PS00632">
    <property type="entry name" value="RIBOSOMAL_S4"/>
    <property type="match status" value="1"/>
</dbReference>
<feature type="domain" description="Small ribosomal subunit protein uS4 N-terminal" evidence="10">
    <location>
        <begin position="3"/>
        <end position="93"/>
    </location>
</feature>
<evidence type="ECO:0000256" key="5">
    <source>
        <dbReference type="ARBA" id="ARBA00023274"/>
    </source>
</evidence>
<evidence type="ECO:0000256" key="2">
    <source>
        <dbReference type="ARBA" id="ARBA00022730"/>
    </source>
</evidence>
<dbReference type="CDD" id="cd00165">
    <property type="entry name" value="S4"/>
    <property type="match status" value="1"/>
</dbReference>
<keyword evidence="4 7" id="KW-0689">Ribosomal protein</keyword>
<dbReference type="OrthoDB" id="9803672at2"/>
<dbReference type="NCBIfam" id="NF003717">
    <property type="entry name" value="PRK05327.1"/>
    <property type="match status" value="1"/>
</dbReference>
<keyword evidence="2 7" id="KW-0699">rRNA-binding</keyword>
<organism evidence="11 12">
    <name type="scientific">Spirochaeta lutea</name>
    <dbReference type="NCBI Taxonomy" id="1480694"/>
    <lineage>
        <taxon>Bacteria</taxon>
        <taxon>Pseudomonadati</taxon>
        <taxon>Spirochaetota</taxon>
        <taxon>Spirochaetia</taxon>
        <taxon>Spirochaetales</taxon>
        <taxon>Spirochaetaceae</taxon>
        <taxon>Spirochaeta</taxon>
    </lineage>
</organism>
<reference evidence="11 12" key="1">
    <citation type="submission" date="2014-05" db="EMBL/GenBank/DDBJ databases">
        <title>De novo Genome Sequence of Spirocheata sp.</title>
        <authorList>
            <person name="Shivani Y."/>
            <person name="Subhash Y."/>
            <person name="Tushar L."/>
            <person name="Sasikala C."/>
            <person name="Ramana C.V."/>
        </authorList>
    </citation>
    <scope>NUCLEOTIDE SEQUENCE [LARGE SCALE GENOMIC DNA]</scope>
    <source>
        <strain evidence="11 12">JC230</strain>
    </source>
</reference>
<evidence type="ECO:0000313" key="12">
    <source>
        <dbReference type="Proteomes" id="UP000029692"/>
    </source>
</evidence>
<comment type="function">
    <text evidence="7">With S5 and S12 plays an important role in translational accuracy.</text>
</comment>
<feature type="domain" description="RNA-binding S4" evidence="9">
    <location>
        <begin position="94"/>
        <end position="154"/>
    </location>
</feature>
<evidence type="ECO:0000256" key="3">
    <source>
        <dbReference type="ARBA" id="ARBA00022884"/>
    </source>
</evidence>
<keyword evidence="3 7" id="KW-0694">RNA-binding</keyword>
<dbReference type="STRING" id="1480694.DC28_07120"/>
<dbReference type="GO" id="GO:0015935">
    <property type="term" value="C:small ribosomal subunit"/>
    <property type="evidence" value="ECO:0007669"/>
    <property type="project" value="InterPro"/>
</dbReference>
<dbReference type="PANTHER" id="PTHR11831">
    <property type="entry name" value="30S 40S RIBOSOMAL PROTEIN"/>
    <property type="match status" value="1"/>
</dbReference>
<dbReference type="NCBIfam" id="TIGR01017">
    <property type="entry name" value="rpsD_bact"/>
    <property type="match status" value="1"/>
</dbReference>
<evidence type="ECO:0000259" key="9">
    <source>
        <dbReference type="SMART" id="SM00363"/>
    </source>
</evidence>
<evidence type="ECO:0000256" key="8">
    <source>
        <dbReference type="RuleBase" id="RU003699"/>
    </source>
</evidence>
<dbReference type="RefSeq" id="WP_037547187.1">
    <property type="nucleotide sequence ID" value="NZ_JNUP01000052.1"/>
</dbReference>
<evidence type="ECO:0000313" key="11">
    <source>
        <dbReference type="EMBL" id="KGE72424.1"/>
    </source>
</evidence>
<dbReference type="EMBL" id="JNUP01000052">
    <property type="protein sequence ID" value="KGE72424.1"/>
    <property type="molecule type" value="Genomic_DNA"/>
</dbReference>
<dbReference type="Pfam" id="PF00163">
    <property type="entry name" value="Ribosomal_S4"/>
    <property type="match status" value="1"/>
</dbReference>
<dbReference type="FunFam" id="3.10.290.10:FF:000001">
    <property type="entry name" value="30S ribosomal protein S4"/>
    <property type="match status" value="1"/>
</dbReference>
<gene>
    <name evidence="7" type="primary">rpsD</name>
    <name evidence="11" type="ORF">DC28_07120</name>
</gene>
<dbReference type="GO" id="GO:0006412">
    <property type="term" value="P:translation"/>
    <property type="evidence" value="ECO:0007669"/>
    <property type="project" value="UniProtKB-UniRule"/>
</dbReference>
<dbReference type="InterPro" id="IPR022801">
    <property type="entry name" value="Ribosomal_uS4"/>
</dbReference>
<dbReference type="InterPro" id="IPR018079">
    <property type="entry name" value="Ribosomal_uS4_CS"/>
</dbReference>
<dbReference type="SMART" id="SM01390">
    <property type="entry name" value="Ribosomal_S4"/>
    <property type="match status" value="1"/>
</dbReference>
<dbReference type="Pfam" id="PF01479">
    <property type="entry name" value="S4"/>
    <property type="match status" value="1"/>
</dbReference>
<accession>A0A098QXM0</accession>
<evidence type="ECO:0000256" key="4">
    <source>
        <dbReference type="ARBA" id="ARBA00022980"/>
    </source>
</evidence>
<dbReference type="PANTHER" id="PTHR11831:SF4">
    <property type="entry name" value="SMALL RIBOSOMAL SUBUNIT PROTEIN US4M"/>
    <property type="match status" value="1"/>
</dbReference>
<comment type="function">
    <text evidence="7">One of the primary rRNA binding proteins, it binds directly to 16S rRNA where it nucleates assembly of the body of the 30S subunit.</text>
</comment>
<dbReference type="SMART" id="SM00363">
    <property type="entry name" value="S4"/>
    <property type="match status" value="1"/>
</dbReference>
<dbReference type="GO" id="GO:0003735">
    <property type="term" value="F:structural constituent of ribosome"/>
    <property type="evidence" value="ECO:0007669"/>
    <property type="project" value="InterPro"/>
</dbReference>
<dbReference type="InterPro" id="IPR002942">
    <property type="entry name" value="S4_RNA-bd"/>
</dbReference>
<comment type="similarity">
    <text evidence="1 7 8">Belongs to the universal ribosomal protein uS4 family.</text>
</comment>
<dbReference type="AlphaFoldDB" id="A0A098QXM0"/>
<dbReference type="Gene3D" id="3.10.290.10">
    <property type="entry name" value="RNA-binding S4 domain"/>
    <property type="match status" value="1"/>
</dbReference>
<sequence length="204" mass="23174">MAKNSTAKGKIVRRFGINIFGNAKYDRLLKKKPAPPGEPKKGRVRQTEYGRQLAEKQKVKFAYGLSERQFRNVFAKAKRMKGVAGHNMLILLERRLDNVVYRLGMAASRSQARQLVSHGHVYLNGRRVNVPSALVRPGDAITAKPREATKEMLRRQIAENNHRPIPPWLSFSADELSASVSVYPTRDMIPTIAEEQMIVEFYSK</sequence>
<keyword evidence="5 7" id="KW-0687">Ribonucleoprotein</keyword>
<evidence type="ECO:0000256" key="6">
    <source>
        <dbReference type="ARBA" id="ARBA00035254"/>
    </source>
</evidence>
<dbReference type="eggNOG" id="COG0522">
    <property type="taxonomic scope" value="Bacteria"/>
</dbReference>
<proteinExistence type="inferred from homology"/>
<dbReference type="PROSITE" id="PS50889">
    <property type="entry name" value="S4"/>
    <property type="match status" value="1"/>
</dbReference>
<dbReference type="GO" id="GO:0019843">
    <property type="term" value="F:rRNA binding"/>
    <property type="evidence" value="ECO:0007669"/>
    <property type="project" value="UniProtKB-UniRule"/>
</dbReference>
<dbReference type="SUPFAM" id="SSF55174">
    <property type="entry name" value="Alpha-L RNA-binding motif"/>
    <property type="match status" value="1"/>
</dbReference>
<comment type="subunit">
    <text evidence="7">Part of the 30S ribosomal subunit. Contacts protein S5. The interaction surface between S4 and S5 is involved in control of translational fidelity.</text>
</comment>
<dbReference type="Gene3D" id="1.10.1050.10">
    <property type="entry name" value="Ribosomal Protein S4 Delta 41, Chain A, domain 1"/>
    <property type="match status" value="1"/>
</dbReference>
<comment type="caution">
    <text evidence="11">The sequence shown here is derived from an EMBL/GenBank/DDBJ whole genome shotgun (WGS) entry which is preliminary data.</text>
</comment>
<dbReference type="Proteomes" id="UP000029692">
    <property type="component" value="Unassembled WGS sequence"/>
</dbReference>
<dbReference type="HAMAP" id="MF_01306_B">
    <property type="entry name" value="Ribosomal_uS4_B"/>
    <property type="match status" value="1"/>
</dbReference>
<evidence type="ECO:0000256" key="1">
    <source>
        <dbReference type="ARBA" id="ARBA00007465"/>
    </source>
</evidence>
<evidence type="ECO:0000256" key="7">
    <source>
        <dbReference type="HAMAP-Rule" id="MF_01306"/>
    </source>
</evidence>
<keyword evidence="12" id="KW-1185">Reference proteome</keyword>
<dbReference type="InterPro" id="IPR005709">
    <property type="entry name" value="Ribosomal_uS4_bac-type"/>
</dbReference>
<dbReference type="InterPro" id="IPR001912">
    <property type="entry name" value="Ribosomal_uS4_N"/>
</dbReference>
<dbReference type="InterPro" id="IPR036986">
    <property type="entry name" value="S4_RNA-bd_sf"/>
</dbReference>
<name>A0A098QXM0_9SPIO</name>